<sequence>MVRIAVAGGFGDVGRTIVEVLGENSQNQVFTLSRKPVDKDFALCVDYDNVAGLHRVLEENSIEVAISCLSITDPTISKAEINLVRAAQLSSSTGRFIASQWAIAAPPGSSPLPDFSVATLAELETTNLEYTIVSNGHFSDYYGYPKVKTYLRHADFLIDLKNKTAAIPGSGDDKVVFTYSFDVARFVGALVSTSKSWPRRSTIIGDKITMNELLDIAQEARGAEFSVTYDGLEKLQALQVTELPSHIDAYQFFPKPILQTMFAVIGQWIMGGHFNLDYEGSLNEMFPHIKTKLTRDLIFEAWK</sequence>
<reference evidence="1" key="1">
    <citation type="submission" date="2022-08" db="EMBL/GenBank/DDBJ databases">
        <title>Genome Sequence of Fusarium decemcellulare.</title>
        <authorList>
            <person name="Buettner E."/>
        </authorList>
    </citation>
    <scope>NUCLEOTIDE SEQUENCE</scope>
    <source>
        <strain evidence="1">Babe19</strain>
    </source>
</reference>
<evidence type="ECO:0000313" key="1">
    <source>
        <dbReference type="EMBL" id="KAJ3539925.1"/>
    </source>
</evidence>
<organism evidence="1 2">
    <name type="scientific">Fusarium decemcellulare</name>
    <dbReference type="NCBI Taxonomy" id="57161"/>
    <lineage>
        <taxon>Eukaryota</taxon>
        <taxon>Fungi</taxon>
        <taxon>Dikarya</taxon>
        <taxon>Ascomycota</taxon>
        <taxon>Pezizomycotina</taxon>
        <taxon>Sordariomycetes</taxon>
        <taxon>Hypocreomycetidae</taxon>
        <taxon>Hypocreales</taxon>
        <taxon>Nectriaceae</taxon>
        <taxon>Fusarium</taxon>
        <taxon>Fusarium decemcellulare species complex</taxon>
    </lineage>
</organism>
<comment type="caution">
    <text evidence="1">The sequence shown here is derived from an EMBL/GenBank/DDBJ whole genome shotgun (WGS) entry which is preliminary data.</text>
</comment>
<proteinExistence type="predicted"/>
<keyword evidence="2" id="KW-1185">Reference proteome</keyword>
<protein>
    <submittedName>
        <fullName evidence="1">Uncharacterized protein</fullName>
    </submittedName>
</protein>
<dbReference type="EMBL" id="JANRMS010000434">
    <property type="protein sequence ID" value="KAJ3539925.1"/>
    <property type="molecule type" value="Genomic_DNA"/>
</dbReference>
<dbReference type="Proteomes" id="UP001148629">
    <property type="component" value="Unassembled WGS sequence"/>
</dbReference>
<accession>A0ACC1SHN3</accession>
<evidence type="ECO:0000313" key="2">
    <source>
        <dbReference type="Proteomes" id="UP001148629"/>
    </source>
</evidence>
<gene>
    <name evidence="1" type="ORF">NM208_g5290</name>
</gene>
<name>A0ACC1SHN3_9HYPO</name>